<name>A0A286PGX0_STROL</name>
<dbReference type="EMBL" id="BDQI01000065">
    <property type="protein sequence ID" value="GAX58799.1"/>
    <property type="molecule type" value="Genomic_DNA"/>
</dbReference>
<gene>
    <name evidence="2" type="ORF">SO3561_10374</name>
</gene>
<dbReference type="AlphaFoldDB" id="A0A286PGX0"/>
<feature type="region of interest" description="Disordered" evidence="1">
    <location>
        <begin position="1"/>
        <end position="63"/>
    </location>
</feature>
<reference evidence="3" key="1">
    <citation type="submission" date="2017-05" db="EMBL/GenBank/DDBJ databases">
        <title>Streptomyces olivochromogenes NBRC 3561 whole genome shotgun sequence.</title>
        <authorList>
            <person name="Dohra H."/>
            <person name="Kodani S."/>
        </authorList>
    </citation>
    <scope>NUCLEOTIDE SEQUENCE [LARGE SCALE GENOMIC DNA]</scope>
    <source>
        <strain evidence="3">NBRC 3561</strain>
    </source>
</reference>
<evidence type="ECO:0000313" key="2">
    <source>
        <dbReference type="EMBL" id="GAX58799.1"/>
    </source>
</evidence>
<dbReference type="Proteomes" id="UP000217446">
    <property type="component" value="Unassembled WGS sequence"/>
</dbReference>
<sequence>MADPAPGTPEPLQFLDGEADGLCDPSTGVCTVPGAPAPGTDPSGSTGPTARSDGDTAGTLTGC</sequence>
<evidence type="ECO:0000313" key="3">
    <source>
        <dbReference type="Proteomes" id="UP000217446"/>
    </source>
</evidence>
<comment type="caution">
    <text evidence="2">The sequence shown here is derived from an EMBL/GenBank/DDBJ whole genome shotgun (WGS) entry which is preliminary data.</text>
</comment>
<proteinExistence type="predicted"/>
<protein>
    <submittedName>
        <fullName evidence="2">Uncharacterized protein</fullName>
    </submittedName>
</protein>
<evidence type="ECO:0000256" key="1">
    <source>
        <dbReference type="SAM" id="MobiDB-lite"/>
    </source>
</evidence>
<organism evidence="2 3">
    <name type="scientific">Streptomyces olivochromogenes</name>
    <dbReference type="NCBI Taxonomy" id="1963"/>
    <lineage>
        <taxon>Bacteria</taxon>
        <taxon>Bacillati</taxon>
        <taxon>Actinomycetota</taxon>
        <taxon>Actinomycetes</taxon>
        <taxon>Kitasatosporales</taxon>
        <taxon>Streptomycetaceae</taxon>
        <taxon>Streptomyces</taxon>
    </lineage>
</organism>
<keyword evidence="3" id="KW-1185">Reference proteome</keyword>
<dbReference type="STRING" id="1963.AQJ27_50600"/>
<dbReference type="RefSeq" id="WP_067385749.1">
    <property type="nucleotide sequence ID" value="NZ_BDQI01000065.1"/>
</dbReference>
<accession>A0A286PGX0</accession>